<evidence type="ECO:0000256" key="6">
    <source>
        <dbReference type="ARBA" id="ARBA00023187"/>
    </source>
</evidence>
<dbReference type="InterPro" id="IPR019339">
    <property type="entry name" value="CIR_N_dom"/>
</dbReference>
<evidence type="ECO:0000256" key="4">
    <source>
        <dbReference type="ARBA" id="ARBA00022728"/>
    </source>
</evidence>
<feature type="domain" description="CBF1-interacting co-repressor CIR N-terminal" evidence="9">
    <location>
        <begin position="12"/>
        <end position="48"/>
    </location>
</feature>
<keyword evidence="5" id="KW-0175">Coiled coil</keyword>
<feature type="compositionally biased region" description="Basic and acidic residues" evidence="8">
    <location>
        <begin position="242"/>
        <end position="256"/>
    </location>
</feature>
<evidence type="ECO:0000256" key="7">
    <source>
        <dbReference type="ARBA" id="ARBA00023242"/>
    </source>
</evidence>
<proteinExistence type="inferred from homology"/>
<evidence type="ECO:0000256" key="2">
    <source>
        <dbReference type="ARBA" id="ARBA00006695"/>
    </source>
</evidence>
<dbReference type="SMART" id="SM01083">
    <property type="entry name" value="Cir_N"/>
    <property type="match status" value="1"/>
</dbReference>
<evidence type="ECO:0000313" key="10">
    <source>
        <dbReference type="EMBL" id="KAK9792960.1"/>
    </source>
</evidence>
<sequence length="418" mass="46139">MGGGLAFLNKKGWHPGSIRNQEKVWAREQEHEAEQRKMEEMREAIEQERQQEELRGLACKAGLKQENNSMDWLYQGGMRAQAAANNQASAQPAAAAAAAAPEPPPPQAPEPAQLPAFLTEDTPASANEVWVRLHNDPLFAIKQQEIAARKSVMANPVKMDAVKKQAEAVAAEKAARKQAKKDAKAAKKAKKQARKDKRARAKDDSSDDSDSASDAHRSDRHHSTRDRAERTAAEVPSSANGEARHRAEKKEGKSGKEGGYGLRMSGAAPQTVADTDRSAAAEATRARLEKAAADKEEEERWKASQRYVRKTHKTGKLTEEERQARLAEMTGNADVHEEARWQRLANARKRDDADTGPAPDDSAAGEDKQTGGKHGSKHDEYMKNTMREMYGTGTSVEDQVGRRKYYSERGGDRAAFRR</sequence>
<name>A0AAW1NNL5_9CHLO</name>
<gene>
    <name evidence="10" type="ORF">WJX73_009574</name>
</gene>
<evidence type="ECO:0000256" key="1">
    <source>
        <dbReference type="ARBA" id="ARBA00004123"/>
    </source>
</evidence>
<feature type="region of interest" description="Disordered" evidence="8">
    <location>
        <begin position="1"/>
        <end position="40"/>
    </location>
</feature>
<protein>
    <recommendedName>
        <fullName evidence="9">CBF1-interacting co-repressor CIR N-terminal domain-containing protein</fullName>
    </recommendedName>
</protein>
<feature type="compositionally biased region" description="Basic residues" evidence="8">
    <location>
        <begin position="186"/>
        <end position="200"/>
    </location>
</feature>
<feature type="compositionally biased region" description="Low complexity" evidence="8">
    <location>
        <begin position="80"/>
        <end position="100"/>
    </location>
</feature>
<dbReference type="PANTHER" id="PTHR16196:SF0">
    <property type="entry name" value="PRE-MRNA-SPLICING FACTOR CWC25 HOMOLOG"/>
    <property type="match status" value="1"/>
</dbReference>
<evidence type="ECO:0000256" key="5">
    <source>
        <dbReference type="ARBA" id="ARBA00023054"/>
    </source>
</evidence>
<evidence type="ECO:0000256" key="3">
    <source>
        <dbReference type="ARBA" id="ARBA00022664"/>
    </source>
</evidence>
<keyword evidence="7" id="KW-0539">Nucleus</keyword>
<keyword evidence="4" id="KW-0747">Spliceosome</keyword>
<organism evidence="10 11">
    <name type="scientific">Symbiochloris irregularis</name>
    <dbReference type="NCBI Taxonomy" id="706552"/>
    <lineage>
        <taxon>Eukaryota</taxon>
        <taxon>Viridiplantae</taxon>
        <taxon>Chlorophyta</taxon>
        <taxon>core chlorophytes</taxon>
        <taxon>Trebouxiophyceae</taxon>
        <taxon>Trebouxiales</taxon>
        <taxon>Trebouxiaceae</taxon>
        <taxon>Symbiochloris</taxon>
    </lineage>
</organism>
<keyword evidence="3" id="KW-0507">mRNA processing</keyword>
<comment type="similarity">
    <text evidence="2">Belongs to the CWC25 family.</text>
</comment>
<evidence type="ECO:0000256" key="8">
    <source>
        <dbReference type="SAM" id="MobiDB-lite"/>
    </source>
</evidence>
<feature type="region of interest" description="Disordered" evidence="8">
    <location>
        <begin position="80"/>
        <end position="113"/>
    </location>
</feature>
<dbReference type="Pfam" id="PF10197">
    <property type="entry name" value="Cir_N"/>
    <property type="match status" value="1"/>
</dbReference>
<dbReference type="Proteomes" id="UP001465755">
    <property type="component" value="Unassembled WGS sequence"/>
</dbReference>
<dbReference type="Pfam" id="PF12542">
    <property type="entry name" value="CWC25"/>
    <property type="match status" value="1"/>
</dbReference>
<feature type="compositionally biased region" description="Basic and acidic residues" evidence="8">
    <location>
        <begin position="377"/>
        <end position="386"/>
    </location>
</feature>
<dbReference type="PANTHER" id="PTHR16196">
    <property type="entry name" value="CELL CYCLE CONTROL PROTEIN CWF25"/>
    <property type="match status" value="1"/>
</dbReference>
<dbReference type="InterPro" id="IPR051376">
    <property type="entry name" value="CWC25_splicing_factor"/>
</dbReference>
<comment type="caution">
    <text evidence="10">The sequence shown here is derived from an EMBL/GenBank/DDBJ whole genome shotgun (WGS) entry which is preliminary data.</text>
</comment>
<dbReference type="AlphaFoldDB" id="A0AAW1NNL5"/>
<reference evidence="10 11" key="1">
    <citation type="journal article" date="2024" name="Nat. Commun.">
        <title>Phylogenomics reveals the evolutionary origins of lichenization in chlorophyte algae.</title>
        <authorList>
            <person name="Puginier C."/>
            <person name="Libourel C."/>
            <person name="Otte J."/>
            <person name="Skaloud P."/>
            <person name="Haon M."/>
            <person name="Grisel S."/>
            <person name="Petersen M."/>
            <person name="Berrin J.G."/>
            <person name="Delaux P.M."/>
            <person name="Dal Grande F."/>
            <person name="Keller J."/>
        </authorList>
    </citation>
    <scope>NUCLEOTIDE SEQUENCE [LARGE SCALE GENOMIC DNA]</scope>
    <source>
        <strain evidence="10 11">SAG 2036</strain>
    </source>
</reference>
<feature type="compositionally biased region" description="Basic and acidic residues" evidence="8">
    <location>
        <begin position="274"/>
        <end position="302"/>
    </location>
</feature>
<feature type="compositionally biased region" description="Basic and acidic residues" evidence="8">
    <location>
        <begin position="399"/>
        <end position="418"/>
    </location>
</feature>
<evidence type="ECO:0000259" key="9">
    <source>
        <dbReference type="SMART" id="SM01083"/>
    </source>
</evidence>
<dbReference type="EMBL" id="JALJOQ010000157">
    <property type="protein sequence ID" value="KAK9792960.1"/>
    <property type="molecule type" value="Genomic_DNA"/>
</dbReference>
<comment type="subcellular location">
    <subcellularLocation>
        <location evidence="1">Nucleus</location>
    </subcellularLocation>
</comment>
<accession>A0AAW1NNL5</accession>
<keyword evidence="6" id="KW-0508">mRNA splicing</keyword>
<feature type="compositionally biased region" description="Basic and acidic residues" evidence="8">
    <location>
        <begin position="20"/>
        <end position="40"/>
    </location>
</feature>
<dbReference type="GO" id="GO:0000398">
    <property type="term" value="P:mRNA splicing, via spliceosome"/>
    <property type="evidence" value="ECO:0007669"/>
    <property type="project" value="TreeGrafter"/>
</dbReference>
<feature type="compositionally biased region" description="Basic and acidic residues" evidence="8">
    <location>
        <begin position="316"/>
        <end position="325"/>
    </location>
</feature>
<feature type="region of interest" description="Disordered" evidence="8">
    <location>
        <begin position="164"/>
        <end position="418"/>
    </location>
</feature>
<keyword evidence="11" id="KW-1185">Reference proteome</keyword>
<dbReference type="InterPro" id="IPR022209">
    <property type="entry name" value="CWC25"/>
</dbReference>
<evidence type="ECO:0000313" key="11">
    <source>
        <dbReference type="Proteomes" id="UP001465755"/>
    </source>
</evidence>
<dbReference type="GO" id="GO:0005684">
    <property type="term" value="C:U2-type spliceosomal complex"/>
    <property type="evidence" value="ECO:0007669"/>
    <property type="project" value="TreeGrafter"/>
</dbReference>